<evidence type="ECO:0000256" key="2">
    <source>
        <dbReference type="ARBA" id="ARBA00022649"/>
    </source>
</evidence>
<dbReference type="OrthoDB" id="595470at2"/>
<dbReference type="STRING" id="1566387.QV13_03065"/>
<keyword evidence="2" id="KW-1277">Toxin-antitoxin system</keyword>
<gene>
    <name evidence="3" type="ORF">QV13_03065</name>
</gene>
<proteinExistence type="inferred from homology"/>
<evidence type="ECO:0008006" key="5">
    <source>
        <dbReference type="Google" id="ProtNLM"/>
    </source>
</evidence>
<sequence length="95" mass="10837">MLVVTPRAARDLDDIHSYIAHDDPSAANDVMRRLVKALKMIAERPAIGRQGATGARRHEWSVPGLPYLIPYRVEAERVIILRVFHTARLRPLDWS</sequence>
<dbReference type="InterPro" id="IPR051803">
    <property type="entry name" value="TA_system_RelE-like_toxin"/>
</dbReference>
<dbReference type="Proteomes" id="UP000094412">
    <property type="component" value="Unassembled WGS sequence"/>
</dbReference>
<protein>
    <recommendedName>
        <fullName evidence="5">Plasmid stabilization protein</fullName>
    </recommendedName>
</protein>
<dbReference type="Pfam" id="PF05016">
    <property type="entry name" value="ParE_toxin"/>
    <property type="match status" value="1"/>
</dbReference>
<accession>A0A1C2EAE1</accession>
<dbReference type="InterPro" id="IPR007712">
    <property type="entry name" value="RelE/ParE_toxin"/>
</dbReference>
<dbReference type="InterPro" id="IPR035093">
    <property type="entry name" value="RelE/ParE_toxin_dom_sf"/>
</dbReference>
<evidence type="ECO:0000256" key="1">
    <source>
        <dbReference type="ARBA" id="ARBA00006226"/>
    </source>
</evidence>
<comment type="caution">
    <text evidence="3">The sequence shown here is derived from an EMBL/GenBank/DDBJ whole genome shotgun (WGS) entry which is preliminary data.</text>
</comment>
<keyword evidence="4" id="KW-1185">Reference proteome</keyword>
<organism evidence="3 4">
    <name type="scientific">Mesorhizobium hungaricum</name>
    <dbReference type="NCBI Taxonomy" id="1566387"/>
    <lineage>
        <taxon>Bacteria</taxon>
        <taxon>Pseudomonadati</taxon>
        <taxon>Pseudomonadota</taxon>
        <taxon>Alphaproteobacteria</taxon>
        <taxon>Hyphomicrobiales</taxon>
        <taxon>Phyllobacteriaceae</taxon>
        <taxon>Mesorhizobium</taxon>
    </lineage>
</organism>
<reference evidence="3 4" key="1">
    <citation type="submission" date="2016-08" db="EMBL/GenBank/DDBJ databases">
        <title>Whole genome sequence of Mesorhizobium sp. strain UASWS1009 isolated from industrial sewage.</title>
        <authorList>
            <person name="Crovadore J."/>
            <person name="Calmin G."/>
            <person name="Chablais R."/>
            <person name="Cochard B."/>
            <person name="Lefort F."/>
        </authorList>
    </citation>
    <scope>NUCLEOTIDE SEQUENCE [LARGE SCALE GENOMIC DNA]</scope>
    <source>
        <strain evidence="3 4">UASWS1009</strain>
    </source>
</reference>
<evidence type="ECO:0000313" key="4">
    <source>
        <dbReference type="Proteomes" id="UP000094412"/>
    </source>
</evidence>
<evidence type="ECO:0000313" key="3">
    <source>
        <dbReference type="EMBL" id="OCX23964.1"/>
    </source>
</evidence>
<dbReference type="EMBL" id="MDEO01000024">
    <property type="protein sequence ID" value="OCX23964.1"/>
    <property type="molecule type" value="Genomic_DNA"/>
</dbReference>
<dbReference type="AlphaFoldDB" id="A0A1C2EAE1"/>
<dbReference type="PANTHER" id="PTHR33755">
    <property type="entry name" value="TOXIN PARE1-RELATED"/>
    <property type="match status" value="1"/>
</dbReference>
<dbReference type="Gene3D" id="3.30.2310.20">
    <property type="entry name" value="RelE-like"/>
    <property type="match status" value="1"/>
</dbReference>
<comment type="similarity">
    <text evidence="1">Belongs to the RelE toxin family.</text>
</comment>
<name>A0A1C2EAE1_9HYPH</name>